<comment type="caution">
    <text evidence="8">The sequence shown here is derived from an EMBL/GenBank/DDBJ whole genome shotgun (WGS) entry which is preliminary data.</text>
</comment>
<proteinExistence type="predicted"/>
<dbReference type="AlphaFoldDB" id="A0A5K1ULC5"/>
<gene>
    <name evidence="8" type="ORF">CL6EHI_053000</name>
</gene>
<dbReference type="Proteomes" id="UP000078387">
    <property type="component" value="Unassembled WGS sequence"/>
</dbReference>
<evidence type="ECO:0000256" key="3">
    <source>
        <dbReference type="ARBA" id="ARBA00023163"/>
    </source>
</evidence>
<dbReference type="EMBL" id="BDEQ01000001">
    <property type="protein sequence ID" value="GAT95802.1"/>
    <property type="molecule type" value="Genomic_DNA"/>
</dbReference>
<dbReference type="PANTHER" id="PTHR46621">
    <property type="entry name" value="SNRNA-ACTIVATING PROTEIN COMPLEX SUBUNIT 4"/>
    <property type="match status" value="1"/>
</dbReference>
<keyword evidence="1" id="KW-0805">Transcription regulation</keyword>
<dbReference type="InterPro" id="IPR001005">
    <property type="entry name" value="SANT/Myb"/>
</dbReference>
<dbReference type="GO" id="GO:0042796">
    <property type="term" value="P:snRNA transcription by RNA polymerase III"/>
    <property type="evidence" value="ECO:0007669"/>
    <property type="project" value="TreeGrafter"/>
</dbReference>
<dbReference type="VEuPathDB" id="AmoebaDB:EHI8A_025330"/>
<reference evidence="8 9" key="1">
    <citation type="submission" date="2016-05" db="EMBL/GenBank/DDBJ databases">
        <title>First whole genome sequencing of Entamoeba histolytica HM1:IMSS-clone-6.</title>
        <authorList>
            <person name="Mukherjee Avik.K."/>
            <person name="Izumyama S."/>
            <person name="Nakada-Tsukui K."/>
            <person name="Nozaki T."/>
        </authorList>
    </citation>
    <scope>NUCLEOTIDE SEQUENCE [LARGE SCALE GENOMIC DNA]</scope>
    <source>
        <strain evidence="8 9">HM1:IMSS clone 6</strain>
    </source>
</reference>
<organism evidence="8 9">
    <name type="scientific">Entamoeba histolytica</name>
    <dbReference type="NCBI Taxonomy" id="5759"/>
    <lineage>
        <taxon>Eukaryota</taxon>
        <taxon>Amoebozoa</taxon>
        <taxon>Evosea</taxon>
        <taxon>Archamoebae</taxon>
        <taxon>Mastigamoebida</taxon>
        <taxon>Entamoebidae</taxon>
        <taxon>Entamoeba</taxon>
    </lineage>
</organism>
<evidence type="ECO:0000259" key="6">
    <source>
        <dbReference type="PROSITE" id="PS50090"/>
    </source>
</evidence>
<feature type="domain" description="Myb-like" evidence="6">
    <location>
        <begin position="70"/>
        <end position="120"/>
    </location>
</feature>
<keyword evidence="2 8" id="KW-0238">DNA-binding</keyword>
<feature type="domain" description="Myb-like" evidence="6">
    <location>
        <begin position="18"/>
        <end position="69"/>
    </location>
</feature>
<feature type="domain" description="HTH myb-type" evidence="7">
    <location>
        <begin position="78"/>
        <end position="124"/>
    </location>
</feature>
<dbReference type="SUPFAM" id="SSF46689">
    <property type="entry name" value="Homeodomain-like"/>
    <property type="match status" value="1"/>
</dbReference>
<dbReference type="VEuPathDB" id="AmoebaDB:EHI5A_050450"/>
<dbReference type="Gene3D" id="1.10.10.60">
    <property type="entry name" value="Homeodomain-like"/>
    <property type="match status" value="2"/>
</dbReference>
<evidence type="ECO:0000256" key="5">
    <source>
        <dbReference type="SAM" id="MobiDB-lite"/>
    </source>
</evidence>
<dbReference type="InterPro" id="IPR051575">
    <property type="entry name" value="Myb-like_DNA-bd"/>
</dbReference>
<evidence type="ECO:0000256" key="4">
    <source>
        <dbReference type="ARBA" id="ARBA00023242"/>
    </source>
</evidence>
<evidence type="ECO:0000259" key="7">
    <source>
        <dbReference type="PROSITE" id="PS51294"/>
    </source>
</evidence>
<dbReference type="VEuPathDB" id="AmoebaDB:KM1_121700"/>
<dbReference type="OMA" id="IGKKWIE"/>
<dbReference type="PANTHER" id="PTHR46621:SF1">
    <property type="entry name" value="SNRNA-ACTIVATING PROTEIN COMPLEX SUBUNIT 4"/>
    <property type="match status" value="1"/>
</dbReference>
<protein>
    <submittedName>
        <fullName evidence="8">Myb-like DNA-binding domain containing protein</fullName>
    </submittedName>
</protein>
<dbReference type="PROSITE" id="PS50090">
    <property type="entry name" value="MYB_LIKE"/>
    <property type="match status" value="2"/>
</dbReference>
<dbReference type="VEuPathDB" id="AmoebaDB:EHI7A_203500"/>
<accession>A0A5K1ULC5</accession>
<evidence type="ECO:0000313" key="9">
    <source>
        <dbReference type="Proteomes" id="UP000078387"/>
    </source>
</evidence>
<dbReference type="VEuPathDB" id="AmoebaDB:EHI_053000"/>
<evidence type="ECO:0000256" key="1">
    <source>
        <dbReference type="ARBA" id="ARBA00023015"/>
    </source>
</evidence>
<feature type="region of interest" description="Disordered" evidence="5">
    <location>
        <begin position="123"/>
        <end position="144"/>
    </location>
</feature>
<dbReference type="GO" id="GO:0042795">
    <property type="term" value="P:snRNA transcription by RNA polymerase II"/>
    <property type="evidence" value="ECO:0007669"/>
    <property type="project" value="TreeGrafter"/>
</dbReference>
<keyword evidence="4" id="KW-0539">Nucleus</keyword>
<dbReference type="GO" id="GO:0019185">
    <property type="term" value="C:snRNA-activating protein complex"/>
    <property type="evidence" value="ECO:0007669"/>
    <property type="project" value="TreeGrafter"/>
</dbReference>
<dbReference type="GO" id="GO:0000978">
    <property type="term" value="F:RNA polymerase II cis-regulatory region sequence-specific DNA binding"/>
    <property type="evidence" value="ECO:0007669"/>
    <property type="project" value="TreeGrafter"/>
</dbReference>
<dbReference type="CDD" id="cd00167">
    <property type="entry name" value="SANT"/>
    <property type="match status" value="2"/>
</dbReference>
<keyword evidence="3" id="KW-0804">Transcription</keyword>
<dbReference type="InterPro" id="IPR017930">
    <property type="entry name" value="Myb_dom"/>
</dbReference>
<dbReference type="SMART" id="SM00717">
    <property type="entry name" value="SANT"/>
    <property type="match status" value="2"/>
</dbReference>
<dbReference type="PROSITE" id="PS51294">
    <property type="entry name" value="HTH_MYB"/>
    <property type="match status" value="2"/>
</dbReference>
<sequence>MTNKGIKPPMKEETEMKGIKMKKVAWKEEEDARLIKAVQEFGTDNWIAIQSTVMTRSIKECKKRYYNHLDPTIDGTGFTFEDDIIILKMVKEIGKNWIEISQHLAGKTPHQTRLHYEIDLKDFHPHDDHSDEDNYGNGDEGKKPIDAITQLIPEAMGEE</sequence>
<evidence type="ECO:0000313" key="8">
    <source>
        <dbReference type="EMBL" id="GAT95802.1"/>
    </source>
</evidence>
<name>A0A5K1ULC5_ENTHI</name>
<feature type="domain" description="HTH myb-type" evidence="7">
    <location>
        <begin position="18"/>
        <end position="73"/>
    </location>
</feature>
<dbReference type="GO" id="GO:0001006">
    <property type="term" value="F:RNA polymerase III type 3 promoter sequence-specific DNA binding"/>
    <property type="evidence" value="ECO:0007669"/>
    <property type="project" value="TreeGrafter"/>
</dbReference>
<dbReference type="Pfam" id="PF00249">
    <property type="entry name" value="Myb_DNA-binding"/>
    <property type="match status" value="2"/>
</dbReference>
<evidence type="ECO:0000256" key="2">
    <source>
        <dbReference type="ARBA" id="ARBA00023125"/>
    </source>
</evidence>
<dbReference type="InterPro" id="IPR009057">
    <property type="entry name" value="Homeodomain-like_sf"/>
</dbReference>